<organism evidence="4 5">
    <name type="scientific">Armillaria luteobubalina</name>
    <dbReference type="NCBI Taxonomy" id="153913"/>
    <lineage>
        <taxon>Eukaryota</taxon>
        <taxon>Fungi</taxon>
        <taxon>Dikarya</taxon>
        <taxon>Basidiomycota</taxon>
        <taxon>Agaricomycotina</taxon>
        <taxon>Agaricomycetes</taxon>
        <taxon>Agaricomycetidae</taxon>
        <taxon>Agaricales</taxon>
        <taxon>Marasmiineae</taxon>
        <taxon>Physalacriaceae</taxon>
        <taxon>Armillaria</taxon>
    </lineage>
</organism>
<dbReference type="InterPro" id="IPR045338">
    <property type="entry name" value="DUF6535"/>
</dbReference>
<evidence type="ECO:0000313" key="5">
    <source>
        <dbReference type="Proteomes" id="UP001175228"/>
    </source>
</evidence>
<reference evidence="4" key="1">
    <citation type="submission" date="2023-06" db="EMBL/GenBank/DDBJ databases">
        <authorList>
            <consortium name="Lawrence Berkeley National Laboratory"/>
            <person name="Ahrendt S."/>
            <person name="Sahu N."/>
            <person name="Indic B."/>
            <person name="Wong-Bajracharya J."/>
            <person name="Merenyi Z."/>
            <person name="Ke H.-M."/>
            <person name="Monk M."/>
            <person name="Kocsube S."/>
            <person name="Drula E."/>
            <person name="Lipzen A."/>
            <person name="Balint B."/>
            <person name="Henrissat B."/>
            <person name="Andreopoulos B."/>
            <person name="Martin F.M."/>
            <person name="Harder C.B."/>
            <person name="Rigling D."/>
            <person name="Ford K.L."/>
            <person name="Foster G.D."/>
            <person name="Pangilinan J."/>
            <person name="Papanicolaou A."/>
            <person name="Barry K."/>
            <person name="LaButti K."/>
            <person name="Viragh M."/>
            <person name="Koriabine M."/>
            <person name="Yan M."/>
            <person name="Riley R."/>
            <person name="Champramary S."/>
            <person name="Plett K.L."/>
            <person name="Tsai I.J."/>
            <person name="Slot J."/>
            <person name="Sipos G."/>
            <person name="Plett J."/>
            <person name="Nagy L.G."/>
            <person name="Grigoriev I.V."/>
        </authorList>
    </citation>
    <scope>NUCLEOTIDE SEQUENCE</scope>
    <source>
        <strain evidence="4">HWK02</strain>
    </source>
</reference>
<feature type="compositionally biased region" description="Basic and acidic residues" evidence="1">
    <location>
        <begin position="78"/>
        <end position="90"/>
    </location>
</feature>
<evidence type="ECO:0000313" key="4">
    <source>
        <dbReference type="EMBL" id="KAK0485597.1"/>
    </source>
</evidence>
<sequence length="996" mass="111872">MSDQHRVNEGSSRRSSEGISDVQDHPEGLSQNNGSKNLHQNNKEKPEEMETGKENVNSDSIGVEPLLSPGIQEEAGVEGDRGAEKSRPDPGLKTGNDPFNYEEKYPEDKIYAEAAPNARVWRTYVDESKIHDARMVGESRDSVDVLLVFAGLFSAVVTTFVSQTSQSLQADYAQISASLLFEMVLIQGAIANGSSLDNVPASSLNPYTKFTPATTDVWVNGLWFTSLSLSLATALVAVLVKQWLHHYLALPSGTPQERSHVRQFRYGGFQKWHVFVIVGLLPVLMHLALGIFFIGLTVFLVPLRPGLSWVIGVGTVAAYTTYLITIFLPILYPQCPYRTPLSDLVYFPYRCITRDLFPKHVRPLFVKEVQWPNLPLDHHGGKISSLDDLERQVVQDGSETLSVEALHWLFSSSSNPTVHGVVIESIGGLPLSARAAVKEVFGEATPIHEAHNNLLQHCMQFLGHSLKPSPGMESKVERLLRFESFIPQLYNDIDNVSQSRLYIEASGDERLAFVVQSNITLQRSKYKPADSPTSTAFFRQIIFSVMPKLPPVIWLELMRMAQDDGAFAPIDTDSLDDFPTHLCSYIVTWNSWNIQMLKSTSPCVYFEIAARNHFVEEFTANLLNMISAFDKLADKTSFPATFTLALASIRYLLHRISLSSFDIDTQHTFVTVLHRLGDYAAFNNPPNDQIAALSDLVEHVVIHSPVFKLEPEWTPPQMSLVEMYSTMVGASSLHPPGHSPKHNFWPALRSLVEIYINQYDALYDANWYLHAPFDNMCDILGFGLRHGVGIVYDVFLETRCLDVFGCHSFRPSLVRVINGYVTGLAASHASIDSKRHFDHLHEPDHLFLACCILATKGWYAPSKIASTIRVPQARLSGDICGDIRALACLRPSDPSWDSCRRKLRDLLQDEGGEFFVKQQKWTLHGFEVLEPEAIDEAKSNIRLALDELDGFFSGSMNTDVPSSMYPREGSMGWRFLGRIYQYLRYPRRREKVEVQV</sequence>
<feature type="compositionally biased region" description="Basic and acidic residues" evidence="1">
    <location>
        <begin position="1"/>
        <end position="27"/>
    </location>
</feature>
<dbReference type="AlphaFoldDB" id="A0AA39PJT7"/>
<accession>A0AA39PJT7</accession>
<protein>
    <recommendedName>
        <fullName evidence="3">DUF6535 domain-containing protein</fullName>
    </recommendedName>
</protein>
<evidence type="ECO:0000256" key="1">
    <source>
        <dbReference type="SAM" id="MobiDB-lite"/>
    </source>
</evidence>
<feature type="transmembrane region" description="Helical" evidence="2">
    <location>
        <begin position="143"/>
        <end position="162"/>
    </location>
</feature>
<comment type="caution">
    <text evidence="4">The sequence shown here is derived from an EMBL/GenBank/DDBJ whole genome shotgun (WGS) entry which is preliminary data.</text>
</comment>
<dbReference type="EMBL" id="JAUEPU010000048">
    <property type="protein sequence ID" value="KAK0485597.1"/>
    <property type="molecule type" value="Genomic_DNA"/>
</dbReference>
<dbReference type="Proteomes" id="UP001175228">
    <property type="component" value="Unassembled WGS sequence"/>
</dbReference>
<feature type="transmembrane region" description="Helical" evidence="2">
    <location>
        <begin position="272"/>
        <end position="301"/>
    </location>
</feature>
<feature type="region of interest" description="Disordered" evidence="1">
    <location>
        <begin position="1"/>
        <end position="101"/>
    </location>
</feature>
<evidence type="ECO:0000259" key="3">
    <source>
        <dbReference type="Pfam" id="PF20153"/>
    </source>
</evidence>
<feature type="transmembrane region" description="Helical" evidence="2">
    <location>
        <begin position="217"/>
        <end position="240"/>
    </location>
</feature>
<feature type="compositionally biased region" description="Basic and acidic residues" evidence="1">
    <location>
        <begin position="41"/>
        <end position="53"/>
    </location>
</feature>
<keyword evidence="2" id="KW-0812">Transmembrane</keyword>
<proteinExistence type="predicted"/>
<gene>
    <name evidence="4" type="ORF">EDD18DRAFT_673679</name>
</gene>
<feature type="domain" description="DUF6535" evidence="3">
    <location>
        <begin position="121"/>
        <end position="301"/>
    </location>
</feature>
<keyword evidence="2" id="KW-0472">Membrane</keyword>
<name>A0AA39PJT7_9AGAR</name>
<keyword evidence="5" id="KW-1185">Reference proteome</keyword>
<feature type="compositionally biased region" description="Polar residues" evidence="1">
    <location>
        <begin position="29"/>
        <end position="40"/>
    </location>
</feature>
<evidence type="ECO:0000256" key="2">
    <source>
        <dbReference type="SAM" id="Phobius"/>
    </source>
</evidence>
<feature type="transmembrane region" description="Helical" evidence="2">
    <location>
        <begin position="307"/>
        <end position="332"/>
    </location>
</feature>
<dbReference type="Pfam" id="PF20153">
    <property type="entry name" value="DUF6535"/>
    <property type="match status" value="1"/>
</dbReference>
<keyword evidence="2" id="KW-1133">Transmembrane helix</keyword>